<dbReference type="EC" id="2.5.1.61" evidence="8"/>
<comment type="pathway">
    <text evidence="2">Porphyrin-containing compound metabolism; protoporphyrin-IX biosynthesis; coproporphyrinogen-III from 5-aminolevulinate: step 2/4.</text>
</comment>
<organism evidence="11 12">
    <name type="scientific">Caulobacter mirabilis</name>
    <dbReference type="NCBI Taxonomy" id="69666"/>
    <lineage>
        <taxon>Bacteria</taxon>
        <taxon>Pseudomonadati</taxon>
        <taxon>Pseudomonadota</taxon>
        <taxon>Alphaproteobacteria</taxon>
        <taxon>Caulobacterales</taxon>
        <taxon>Caulobacteraceae</taxon>
        <taxon>Caulobacter</taxon>
    </lineage>
</organism>
<dbReference type="InterPro" id="IPR022418">
    <property type="entry name" value="Porphobilinogen_deaminase_C"/>
</dbReference>
<keyword evidence="12" id="KW-1185">Reference proteome</keyword>
<dbReference type="SUPFAM" id="SSF53850">
    <property type="entry name" value="Periplasmic binding protein-like II"/>
    <property type="match status" value="1"/>
</dbReference>
<evidence type="ECO:0000313" key="11">
    <source>
        <dbReference type="EMBL" id="ATQ41003.1"/>
    </source>
</evidence>
<dbReference type="InterPro" id="IPR000860">
    <property type="entry name" value="HemC"/>
</dbReference>
<dbReference type="GO" id="GO:0004418">
    <property type="term" value="F:hydroxymethylbilane synthase activity"/>
    <property type="evidence" value="ECO:0007669"/>
    <property type="project" value="UniProtKB-UniRule"/>
</dbReference>
<dbReference type="InterPro" id="IPR022419">
    <property type="entry name" value="Porphobilin_deaminase_cofac_BS"/>
</dbReference>
<protein>
    <recommendedName>
        <fullName evidence="8">Porphobilinogen deaminase</fullName>
        <shortName evidence="8">PBG</shortName>
        <ecNumber evidence="8">2.5.1.61</ecNumber>
    </recommendedName>
    <alternativeName>
        <fullName evidence="8">Hydroxymethylbilane synthase</fullName>
        <shortName evidence="8">HMBS</shortName>
    </alternativeName>
    <alternativeName>
        <fullName evidence="8">Pre-uroporphyrinogen synthase</fullName>
    </alternativeName>
</protein>
<evidence type="ECO:0000256" key="1">
    <source>
        <dbReference type="ARBA" id="ARBA00002869"/>
    </source>
</evidence>
<dbReference type="PIRSF" id="PIRSF001438">
    <property type="entry name" value="4pyrrol_synth_OHMeBilane_synth"/>
    <property type="match status" value="1"/>
</dbReference>
<dbReference type="GO" id="GO:0006782">
    <property type="term" value="P:protoporphyrinogen IX biosynthetic process"/>
    <property type="evidence" value="ECO:0007669"/>
    <property type="project" value="UniProtKB-UniRule"/>
</dbReference>
<dbReference type="Gene3D" id="3.40.190.10">
    <property type="entry name" value="Periplasmic binding protein-like II"/>
    <property type="match status" value="2"/>
</dbReference>
<evidence type="ECO:0000259" key="10">
    <source>
        <dbReference type="Pfam" id="PF03900"/>
    </source>
</evidence>
<evidence type="ECO:0000256" key="5">
    <source>
        <dbReference type="ARBA" id="ARBA00022679"/>
    </source>
</evidence>
<dbReference type="HAMAP" id="MF_00260">
    <property type="entry name" value="Porphobil_deam"/>
    <property type="match status" value="1"/>
</dbReference>
<evidence type="ECO:0000256" key="7">
    <source>
        <dbReference type="ARBA" id="ARBA00048169"/>
    </source>
</evidence>
<sequence length="317" mass="33842">MPSQPSIRIGTRGSRLALAQSGMMRDRIVTALGASLDRAEEVAPLVTIVTTGDRIQDRRLLEVGGKALFTKEIEEALLDGRIDAAVHSMKDVPAIQPEGLDIAAIPAREDPRDAFVSIHHASIADLPKGARLGTASLRRQAQALFVRPDLDVVMIRGNVDTRLAKLERGEADAILLAASGLNRMGLGAVPRGFLDPIAAPPAPGQGALAIQTRIEDRDAPWVKALRCETTTVAVAAERGALTALEGSCRTAMGAHALLDGRRLRLFVEALVPDGSRRFRREAEIDLGDDPRAEAHALGLKLGLEVRDEGGEALVLKD</sequence>
<gene>
    <name evidence="8" type="primary">hemC</name>
    <name evidence="11" type="ORF">CSW64_00575</name>
</gene>
<dbReference type="InterPro" id="IPR022417">
    <property type="entry name" value="Porphobilin_deaminase_N"/>
</dbReference>
<comment type="cofactor">
    <cofactor evidence="8">
        <name>dipyrromethane</name>
        <dbReference type="ChEBI" id="CHEBI:60342"/>
    </cofactor>
    <text evidence="8">Binds 1 dipyrromethane group covalently.</text>
</comment>
<dbReference type="RefSeq" id="WP_099620260.1">
    <property type="nucleotide sequence ID" value="NZ_CP024201.1"/>
</dbReference>
<dbReference type="PROSITE" id="PS00533">
    <property type="entry name" value="PORPHOBILINOGEN_DEAM"/>
    <property type="match status" value="1"/>
</dbReference>
<dbReference type="InterPro" id="IPR036803">
    <property type="entry name" value="Porphobilinogen_deaminase_C_sf"/>
</dbReference>
<dbReference type="Pfam" id="PF03900">
    <property type="entry name" value="Porphobil_deamC"/>
    <property type="match status" value="1"/>
</dbReference>
<dbReference type="AlphaFoldDB" id="A0A2D2ASP9"/>
<evidence type="ECO:0000256" key="6">
    <source>
        <dbReference type="ARBA" id="ARBA00023244"/>
    </source>
</evidence>
<dbReference type="KEGG" id="cmb:CSW64_00575"/>
<dbReference type="Gene3D" id="3.30.160.40">
    <property type="entry name" value="Porphobilinogen deaminase, C-terminal domain"/>
    <property type="match status" value="1"/>
</dbReference>
<evidence type="ECO:0000256" key="8">
    <source>
        <dbReference type="HAMAP-Rule" id="MF_00260"/>
    </source>
</evidence>
<feature type="domain" description="Porphobilinogen deaminase N-terminal" evidence="9">
    <location>
        <begin position="7"/>
        <end position="218"/>
    </location>
</feature>
<dbReference type="UniPathway" id="UPA00251">
    <property type="reaction ID" value="UER00319"/>
</dbReference>
<evidence type="ECO:0000256" key="4">
    <source>
        <dbReference type="ARBA" id="ARBA00011245"/>
    </source>
</evidence>
<dbReference type="Proteomes" id="UP000228945">
    <property type="component" value="Chromosome"/>
</dbReference>
<comment type="catalytic activity">
    <reaction evidence="7 8">
        <text>4 porphobilinogen + H2O = hydroxymethylbilane + 4 NH4(+)</text>
        <dbReference type="Rhea" id="RHEA:13185"/>
        <dbReference type="ChEBI" id="CHEBI:15377"/>
        <dbReference type="ChEBI" id="CHEBI:28938"/>
        <dbReference type="ChEBI" id="CHEBI:57845"/>
        <dbReference type="ChEBI" id="CHEBI:58126"/>
        <dbReference type="EC" id="2.5.1.61"/>
    </reaction>
</comment>
<dbReference type="PRINTS" id="PR00151">
    <property type="entry name" value="PORPHBDMNASE"/>
</dbReference>
<dbReference type="Pfam" id="PF01379">
    <property type="entry name" value="Porphobil_deam"/>
    <property type="match status" value="1"/>
</dbReference>
<name>A0A2D2ASP9_9CAUL</name>
<dbReference type="OrthoDB" id="9810298at2"/>
<evidence type="ECO:0000259" key="9">
    <source>
        <dbReference type="Pfam" id="PF01379"/>
    </source>
</evidence>
<reference evidence="11 12" key="1">
    <citation type="submission" date="2017-10" db="EMBL/GenBank/DDBJ databases">
        <title>Genome sequence of Caulobacter mirabilis FWC38.</title>
        <authorList>
            <person name="Fiebig A."/>
            <person name="Crosson S."/>
        </authorList>
    </citation>
    <scope>NUCLEOTIDE SEQUENCE [LARGE SCALE GENOMIC DNA]</scope>
    <source>
        <strain evidence="11 12">FWC 38</strain>
    </source>
</reference>
<dbReference type="EMBL" id="CP024201">
    <property type="protein sequence ID" value="ATQ41003.1"/>
    <property type="molecule type" value="Genomic_DNA"/>
</dbReference>
<evidence type="ECO:0000256" key="2">
    <source>
        <dbReference type="ARBA" id="ARBA00004735"/>
    </source>
</evidence>
<evidence type="ECO:0000256" key="3">
    <source>
        <dbReference type="ARBA" id="ARBA00005638"/>
    </source>
</evidence>
<proteinExistence type="inferred from homology"/>
<evidence type="ECO:0000313" key="12">
    <source>
        <dbReference type="Proteomes" id="UP000228945"/>
    </source>
</evidence>
<dbReference type="GO" id="GO:0005737">
    <property type="term" value="C:cytoplasm"/>
    <property type="evidence" value="ECO:0007669"/>
    <property type="project" value="UniProtKB-UniRule"/>
</dbReference>
<comment type="similarity">
    <text evidence="3 8">Belongs to the HMBS family.</text>
</comment>
<comment type="subunit">
    <text evidence="4 8">Monomer.</text>
</comment>
<dbReference type="FunFam" id="3.40.190.10:FF:000005">
    <property type="entry name" value="Porphobilinogen deaminase"/>
    <property type="match status" value="1"/>
</dbReference>
<comment type="miscellaneous">
    <text evidence="8">The porphobilinogen subunits are added to the dipyrromethane group.</text>
</comment>
<keyword evidence="5 8" id="KW-0808">Transferase</keyword>
<comment type="function">
    <text evidence="1 8">Tetrapolymerization of the monopyrrole PBG into the hydroxymethylbilane pre-uroporphyrinogen in several discrete steps.</text>
</comment>
<dbReference type="PANTHER" id="PTHR11557:SF0">
    <property type="entry name" value="PORPHOBILINOGEN DEAMINASE"/>
    <property type="match status" value="1"/>
</dbReference>
<dbReference type="PANTHER" id="PTHR11557">
    <property type="entry name" value="PORPHOBILINOGEN DEAMINASE"/>
    <property type="match status" value="1"/>
</dbReference>
<accession>A0A2D2ASP9</accession>
<dbReference type="NCBIfam" id="TIGR00212">
    <property type="entry name" value="hemC"/>
    <property type="match status" value="1"/>
</dbReference>
<keyword evidence="6 8" id="KW-0627">Porphyrin biosynthesis</keyword>
<feature type="domain" description="Porphobilinogen deaminase C-terminal" evidence="10">
    <location>
        <begin position="233"/>
        <end position="305"/>
    </location>
</feature>
<dbReference type="SUPFAM" id="SSF54782">
    <property type="entry name" value="Porphobilinogen deaminase (hydroxymethylbilane synthase), C-terminal domain"/>
    <property type="match status" value="1"/>
</dbReference>
<feature type="modified residue" description="S-(dipyrrolylmethanemethyl)cysteine" evidence="8">
    <location>
        <position position="248"/>
    </location>
</feature>